<keyword evidence="5 6" id="KW-0804">Transcription</keyword>
<dbReference type="EMBL" id="BAAADO010000003">
    <property type="protein sequence ID" value="GAA0490072.1"/>
    <property type="molecule type" value="Genomic_DNA"/>
</dbReference>
<name>A0ABN1B528_9BACI</name>
<dbReference type="CDD" id="cd06171">
    <property type="entry name" value="Sigma70_r4"/>
    <property type="match status" value="1"/>
</dbReference>
<dbReference type="InterPro" id="IPR014284">
    <property type="entry name" value="RNA_pol_sigma-70_dom"/>
</dbReference>
<feature type="domain" description="RNA polymerase sigma-70 region 2" evidence="7">
    <location>
        <begin position="9"/>
        <end position="75"/>
    </location>
</feature>
<evidence type="ECO:0000259" key="8">
    <source>
        <dbReference type="Pfam" id="PF08281"/>
    </source>
</evidence>
<dbReference type="Gene3D" id="1.10.1740.10">
    <property type="match status" value="1"/>
</dbReference>
<dbReference type="PANTHER" id="PTHR43133">
    <property type="entry name" value="RNA POLYMERASE ECF-TYPE SIGMA FACTO"/>
    <property type="match status" value="1"/>
</dbReference>
<protein>
    <recommendedName>
        <fullName evidence="6">RNA polymerase sigma factor</fullName>
    </recommendedName>
</protein>
<dbReference type="InterPro" id="IPR039425">
    <property type="entry name" value="RNA_pol_sigma-70-like"/>
</dbReference>
<dbReference type="InterPro" id="IPR013249">
    <property type="entry name" value="RNA_pol_sigma70_r4_t2"/>
</dbReference>
<comment type="caution">
    <text evidence="9">The sequence shown here is derived from an EMBL/GenBank/DDBJ whole genome shotgun (WGS) entry which is preliminary data.</text>
</comment>
<evidence type="ECO:0000256" key="6">
    <source>
        <dbReference type="RuleBase" id="RU000716"/>
    </source>
</evidence>
<evidence type="ECO:0000256" key="2">
    <source>
        <dbReference type="ARBA" id="ARBA00023015"/>
    </source>
</evidence>
<dbReference type="PROSITE" id="PS01063">
    <property type="entry name" value="SIGMA70_ECF"/>
    <property type="match status" value="1"/>
</dbReference>
<dbReference type="InterPro" id="IPR013325">
    <property type="entry name" value="RNA_pol_sigma_r2"/>
</dbReference>
<gene>
    <name evidence="9" type="ORF">GCM10008986_15000</name>
</gene>
<keyword evidence="10" id="KW-1185">Reference proteome</keyword>
<proteinExistence type="inferred from homology"/>
<dbReference type="InterPro" id="IPR036388">
    <property type="entry name" value="WH-like_DNA-bd_sf"/>
</dbReference>
<evidence type="ECO:0000256" key="4">
    <source>
        <dbReference type="ARBA" id="ARBA00023125"/>
    </source>
</evidence>
<comment type="similarity">
    <text evidence="1 6">Belongs to the sigma-70 factor family. ECF subfamily.</text>
</comment>
<evidence type="ECO:0000313" key="10">
    <source>
        <dbReference type="Proteomes" id="UP001500880"/>
    </source>
</evidence>
<organism evidence="9 10">
    <name type="scientific">Salinibacillus aidingensis</name>
    <dbReference type="NCBI Taxonomy" id="237684"/>
    <lineage>
        <taxon>Bacteria</taxon>
        <taxon>Bacillati</taxon>
        <taxon>Bacillota</taxon>
        <taxon>Bacilli</taxon>
        <taxon>Bacillales</taxon>
        <taxon>Bacillaceae</taxon>
        <taxon>Salinibacillus</taxon>
    </lineage>
</organism>
<dbReference type="Pfam" id="PF04542">
    <property type="entry name" value="Sigma70_r2"/>
    <property type="match status" value="1"/>
</dbReference>
<dbReference type="NCBIfam" id="TIGR02950">
    <property type="entry name" value="SigM_subfam"/>
    <property type="match status" value="1"/>
</dbReference>
<dbReference type="Gene3D" id="1.10.10.10">
    <property type="entry name" value="Winged helix-like DNA-binding domain superfamily/Winged helix DNA-binding domain"/>
    <property type="match status" value="1"/>
</dbReference>
<sequence>MSHKNLDDIYRSHMPEIFRYLLSLTRDGYWAEDLVQETFVRAYLHIEELDPPRIKPWLFKVAYHVFIDAVRKNKRQIVKDQPFFQQIKGNASTEEEAITRNQLQELEEVLKTLPEKQKHAVLLADFHDLSYKESASIMEVSISYFKVLLFRGRQTLRRLKERSDSADER</sequence>
<dbReference type="SUPFAM" id="SSF88946">
    <property type="entry name" value="Sigma2 domain of RNA polymerase sigma factors"/>
    <property type="match status" value="1"/>
</dbReference>
<evidence type="ECO:0000313" key="9">
    <source>
        <dbReference type="EMBL" id="GAA0490072.1"/>
    </source>
</evidence>
<feature type="domain" description="RNA polymerase sigma factor 70 region 4 type 2" evidence="8">
    <location>
        <begin position="104"/>
        <end position="156"/>
    </location>
</feature>
<reference evidence="9 10" key="1">
    <citation type="journal article" date="2019" name="Int. J. Syst. Evol. Microbiol.">
        <title>The Global Catalogue of Microorganisms (GCM) 10K type strain sequencing project: providing services to taxonomists for standard genome sequencing and annotation.</title>
        <authorList>
            <consortium name="The Broad Institute Genomics Platform"/>
            <consortium name="The Broad Institute Genome Sequencing Center for Infectious Disease"/>
            <person name="Wu L."/>
            <person name="Ma J."/>
        </authorList>
    </citation>
    <scope>NUCLEOTIDE SEQUENCE [LARGE SCALE GENOMIC DNA]</scope>
    <source>
        <strain evidence="9 10">JCM 12389</strain>
    </source>
</reference>
<dbReference type="Proteomes" id="UP001500880">
    <property type="component" value="Unassembled WGS sequence"/>
</dbReference>
<dbReference type="InterPro" id="IPR013324">
    <property type="entry name" value="RNA_pol_sigma_r3/r4-like"/>
</dbReference>
<evidence type="ECO:0000259" key="7">
    <source>
        <dbReference type="Pfam" id="PF04542"/>
    </source>
</evidence>
<dbReference type="SUPFAM" id="SSF88659">
    <property type="entry name" value="Sigma3 and sigma4 domains of RNA polymerase sigma factors"/>
    <property type="match status" value="1"/>
</dbReference>
<dbReference type="InterPro" id="IPR014296">
    <property type="entry name" value="RNA_pol_sigma-M_bacilli"/>
</dbReference>
<keyword evidence="4 6" id="KW-0238">DNA-binding</keyword>
<evidence type="ECO:0000256" key="1">
    <source>
        <dbReference type="ARBA" id="ARBA00010641"/>
    </source>
</evidence>
<dbReference type="RefSeq" id="WP_343839380.1">
    <property type="nucleotide sequence ID" value="NZ_BAAADO010000003.1"/>
</dbReference>
<evidence type="ECO:0000256" key="3">
    <source>
        <dbReference type="ARBA" id="ARBA00023082"/>
    </source>
</evidence>
<dbReference type="InterPro" id="IPR000838">
    <property type="entry name" value="RNA_pol_sigma70_ECF_CS"/>
</dbReference>
<dbReference type="InterPro" id="IPR007627">
    <property type="entry name" value="RNA_pol_sigma70_r2"/>
</dbReference>
<accession>A0ABN1B528</accession>
<keyword evidence="2 6" id="KW-0805">Transcription regulation</keyword>
<dbReference type="PANTHER" id="PTHR43133:SF52">
    <property type="entry name" value="ECF RNA POLYMERASE SIGMA FACTOR SIGL"/>
    <property type="match status" value="1"/>
</dbReference>
<evidence type="ECO:0000256" key="5">
    <source>
        <dbReference type="ARBA" id="ARBA00023163"/>
    </source>
</evidence>
<dbReference type="Pfam" id="PF08281">
    <property type="entry name" value="Sigma70_r4_2"/>
    <property type="match status" value="1"/>
</dbReference>
<dbReference type="NCBIfam" id="TIGR02937">
    <property type="entry name" value="sigma70-ECF"/>
    <property type="match status" value="1"/>
</dbReference>
<keyword evidence="3 6" id="KW-0731">Sigma factor</keyword>